<evidence type="ECO:0000313" key="7">
    <source>
        <dbReference type="Proteomes" id="UP000249134"/>
    </source>
</evidence>
<dbReference type="Gene3D" id="2.40.10.220">
    <property type="entry name" value="predicted glycosyltransferase like domains"/>
    <property type="match status" value="1"/>
</dbReference>
<dbReference type="STRING" id="1348624.GCA_001591545_00997"/>
<evidence type="ECO:0000256" key="1">
    <source>
        <dbReference type="ARBA" id="ARBA00022636"/>
    </source>
</evidence>
<evidence type="ECO:0000256" key="2">
    <source>
        <dbReference type="ARBA" id="ARBA00022741"/>
    </source>
</evidence>
<dbReference type="InterPro" id="IPR009926">
    <property type="entry name" value="T3SS_YcgR_PilZN"/>
</dbReference>
<evidence type="ECO:0000313" key="6">
    <source>
        <dbReference type="EMBL" id="SQI56526.1"/>
    </source>
</evidence>
<dbReference type="EMBL" id="LS483476">
    <property type="protein sequence ID" value="SQI56526.1"/>
    <property type="molecule type" value="Genomic_DNA"/>
</dbReference>
<dbReference type="InterPro" id="IPR012349">
    <property type="entry name" value="Split_barrel_FMN-bd"/>
</dbReference>
<dbReference type="Pfam" id="PF07238">
    <property type="entry name" value="PilZ"/>
    <property type="match status" value="1"/>
</dbReference>
<proteinExistence type="predicted"/>
<evidence type="ECO:0000256" key="3">
    <source>
        <dbReference type="ARBA" id="ARBA00023143"/>
    </source>
</evidence>
<keyword evidence="7" id="KW-1185">Reference proteome</keyword>
<dbReference type="Proteomes" id="UP000249134">
    <property type="component" value="Chromosome 1"/>
</dbReference>
<keyword evidence="2" id="KW-0547">Nucleotide-binding</keyword>
<dbReference type="GO" id="GO:0035438">
    <property type="term" value="F:cyclic-di-GMP binding"/>
    <property type="evidence" value="ECO:0007669"/>
    <property type="project" value="InterPro"/>
</dbReference>
<dbReference type="InterPro" id="IPR009875">
    <property type="entry name" value="PilZ_domain"/>
</dbReference>
<reference evidence="6 7" key="1">
    <citation type="submission" date="2018-06" db="EMBL/GenBank/DDBJ databases">
        <authorList>
            <consortium name="Pathogen Informatics"/>
            <person name="Doyle S."/>
        </authorList>
    </citation>
    <scope>NUCLEOTIDE SEQUENCE [LARGE SCALE GENOMIC DNA]</scope>
    <source>
        <strain evidence="6 7">NCTC4824</strain>
    </source>
</reference>
<dbReference type="AlphaFoldDB" id="A0A2X4VWV8"/>
<keyword evidence="3" id="KW-0975">Bacterial flagellum</keyword>
<dbReference type="SUPFAM" id="SSF141371">
    <property type="entry name" value="PilZ domain-like"/>
    <property type="match status" value="2"/>
</dbReference>
<gene>
    <name evidence="6" type="ORF">NCTC4824_01927</name>
</gene>
<name>A0A2X4VWV8_LEDLE</name>
<protein>
    <submittedName>
        <fullName evidence="6">Type IV pilus assembly PilZ</fullName>
    </submittedName>
</protein>
<evidence type="ECO:0000259" key="5">
    <source>
        <dbReference type="Pfam" id="PF12945"/>
    </source>
</evidence>
<dbReference type="Pfam" id="PF12945">
    <property type="entry name" value="PilZNR"/>
    <property type="match status" value="1"/>
</dbReference>
<dbReference type="Gene3D" id="2.30.110.10">
    <property type="entry name" value="Electron Transport, Fmn-binding Protein, Chain A"/>
    <property type="match status" value="1"/>
</dbReference>
<accession>A0A2X4VWV8</accession>
<dbReference type="RefSeq" id="WP_066137758.1">
    <property type="nucleotide sequence ID" value="NZ_CBCSGM010000001.1"/>
</dbReference>
<sequence>MIKVGMEVILEIHSETEIEKYKSKIADFTNEKVFIQYPVSLITKKTSFLANGMTISVNFVDEQSDAYSFESYVTGRVKDPIPMIALHLPEEKKIQRIQRREFVRIETSVDIACDFPISESKFTTISDDFSAGGCAIVIPKHIHLQNGEVGMTTVVLPMQNKEYHYLELECRVTRIHEKENITLASLQFLNSDKYEQQLIRFSFEKQLERRKKEIEI</sequence>
<evidence type="ECO:0000259" key="4">
    <source>
        <dbReference type="Pfam" id="PF07238"/>
    </source>
</evidence>
<feature type="domain" description="Type III secretion system flagellar brake protein YcgR PilZN" evidence="5">
    <location>
        <begin position="3"/>
        <end position="89"/>
    </location>
</feature>
<dbReference type="KEGG" id="blen:NCTC4824_01927"/>
<keyword evidence="1" id="KW-0973">c-di-GMP</keyword>
<feature type="domain" description="PilZ" evidence="4">
    <location>
        <begin position="98"/>
        <end position="203"/>
    </location>
</feature>
<organism evidence="6 7">
    <name type="scientific">Lederbergia lenta</name>
    <name type="common">Bacillus lentus</name>
    <dbReference type="NCBI Taxonomy" id="1467"/>
    <lineage>
        <taxon>Bacteria</taxon>
        <taxon>Bacillati</taxon>
        <taxon>Bacillota</taxon>
        <taxon>Bacilli</taxon>
        <taxon>Bacillales</taxon>
        <taxon>Bacillaceae</taxon>
        <taxon>Lederbergia</taxon>
    </lineage>
</organism>